<accession>A0A497JFM0</accession>
<dbReference type="InterPro" id="IPR009000">
    <property type="entry name" value="Transl_B-barrel_sf"/>
</dbReference>
<name>A0A497JFM0_9ARCH</name>
<comment type="caution">
    <text evidence="8">The sequence shown here is derived from an EMBL/GenBank/DDBJ whole genome shotgun (WGS) entry which is preliminary data.</text>
</comment>
<dbReference type="InterPro" id="IPR045077">
    <property type="entry name" value="L3_arc_euk"/>
</dbReference>
<dbReference type="AlphaFoldDB" id="A0A497JFM0"/>
<organism evidence="8 9">
    <name type="scientific">Candidatus Iainarchaeum sp</name>
    <dbReference type="NCBI Taxonomy" id="3101447"/>
    <lineage>
        <taxon>Archaea</taxon>
        <taxon>Candidatus Iainarchaeota</taxon>
        <taxon>Candidatus Iainarchaeia</taxon>
        <taxon>Candidatus Iainarchaeales</taxon>
        <taxon>Candidatus Iainarchaeaceae</taxon>
        <taxon>Candidatus Iainarchaeum</taxon>
    </lineage>
</organism>
<dbReference type="InterPro" id="IPR019928">
    <property type="entry name" value="Ribosomal_uL3_arc"/>
</dbReference>
<dbReference type="NCBIfam" id="TIGR03626">
    <property type="entry name" value="L3_arch"/>
    <property type="match status" value="1"/>
</dbReference>
<dbReference type="PANTHER" id="PTHR11363:SF5">
    <property type="entry name" value="LARGE RIBOSOMAL SUBUNIT PROTEIN UL3"/>
    <property type="match status" value="1"/>
</dbReference>
<dbReference type="EMBL" id="QMWP01000131">
    <property type="protein sequence ID" value="RLG69535.1"/>
    <property type="molecule type" value="Genomic_DNA"/>
</dbReference>
<dbReference type="Proteomes" id="UP000278031">
    <property type="component" value="Unassembled WGS sequence"/>
</dbReference>
<evidence type="ECO:0000313" key="9">
    <source>
        <dbReference type="Proteomes" id="UP000278031"/>
    </source>
</evidence>
<proteinExistence type="inferred from homology"/>
<evidence type="ECO:0000256" key="6">
    <source>
        <dbReference type="ARBA" id="ARBA00035457"/>
    </source>
</evidence>
<evidence type="ECO:0000256" key="5">
    <source>
        <dbReference type="ARBA" id="ARBA00023274"/>
    </source>
</evidence>
<dbReference type="GO" id="GO:0006412">
    <property type="term" value="P:translation"/>
    <property type="evidence" value="ECO:0007669"/>
    <property type="project" value="UniProtKB-UniRule"/>
</dbReference>
<dbReference type="NCBIfam" id="NF003261">
    <property type="entry name" value="PRK04231.1"/>
    <property type="match status" value="1"/>
</dbReference>
<dbReference type="InterPro" id="IPR044892">
    <property type="entry name" value="Ribosomal_L3_dom_3_arc_sf"/>
</dbReference>
<dbReference type="GO" id="GO:0003735">
    <property type="term" value="F:structural constituent of ribosome"/>
    <property type="evidence" value="ECO:0007669"/>
    <property type="project" value="UniProtKB-UniRule"/>
</dbReference>
<keyword evidence="2" id="KW-0699">rRNA-binding</keyword>
<evidence type="ECO:0000313" key="8">
    <source>
        <dbReference type="EMBL" id="RLG69535.1"/>
    </source>
</evidence>
<evidence type="ECO:0000256" key="7">
    <source>
        <dbReference type="NCBIfam" id="TIGR03626"/>
    </source>
</evidence>
<reference evidence="8 9" key="1">
    <citation type="submission" date="2018-06" db="EMBL/GenBank/DDBJ databases">
        <title>Extensive metabolic versatility and redundancy in microbially diverse, dynamic hydrothermal sediments.</title>
        <authorList>
            <person name="Dombrowski N."/>
            <person name="Teske A."/>
            <person name="Baker B.J."/>
        </authorList>
    </citation>
    <scope>NUCLEOTIDE SEQUENCE [LARGE SCALE GENOMIC DNA]</scope>
    <source>
        <strain evidence="8">B51_G17</strain>
    </source>
</reference>
<evidence type="ECO:0000256" key="2">
    <source>
        <dbReference type="ARBA" id="ARBA00022730"/>
    </source>
</evidence>
<keyword evidence="5" id="KW-0687">Ribonucleoprotein</keyword>
<dbReference type="Gene3D" id="2.40.30.10">
    <property type="entry name" value="Translation factors"/>
    <property type="match status" value="1"/>
</dbReference>
<keyword evidence="4 8" id="KW-0689">Ribosomal protein</keyword>
<evidence type="ECO:0000256" key="1">
    <source>
        <dbReference type="ARBA" id="ARBA00006540"/>
    </source>
</evidence>
<dbReference type="SUPFAM" id="SSF50447">
    <property type="entry name" value="Translation proteins"/>
    <property type="match status" value="1"/>
</dbReference>
<dbReference type="PANTHER" id="PTHR11363">
    <property type="entry name" value="60S RIBOSOMAL PROTEIN L3-RELATED"/>
    <property type="match status" value="1"/>
</dbReference>
<keyword evidence="3" id="KW-0694">RNA-binding</keyword>
<protein>
    <recommendedName>
        <fullName evidence="6 7">50S ribosomal protein L3</fullName>
    </recommendedName>
</protein>
<comment type="similarity">
    <text evidence="1">Belongs to the universal ribosomal protein uL3 family.</text>
</comment>
<dbReference type="Gene3D" id="3.30.1430.10">
    <property type="match status" value="1"/>
</dbReference>
<sequence length="335" mass="38263">MVRIHKPRSGSLAFYPRKRAKQEKPVFKTFPAISTVKPLNFYAYKVGMTHILIRNEAEKTVAFGQDIFMPCTILEVPPITVYGIRAYENTPYGLKTVGDFYAENFKKELFRRQPYLKKMKKRKDIAELDKLIAEQKASELRLLCHTNPGLTGIGKKTPELVEIALGGEKIEDKLNYAKEKLGKDINIVEVFKEKQFIDVKAVNKGKGFSGVVERFGVKIQRRKAKYRRVVGSIGPWHPPLVMWTVPRPGQHGYQTRTIHNLIVVKIGENPEEINAEGGFTNYGIVRNPFMLVSGSVPGPQKRLIALREPIRPANEKRLKLGEISFVYCKDRKLKR</sequence>
<dbReference type="GO" id="GO:0022625">
    <property type="term" value="C:cytosolic large ribosomal subunit"/>
    <property type="evidence" value="ECO:0007669"/>
    <property type="project" value="UniProtKB-UniRule"/>
</dbReference>
<gene>
    <name evidence="8" type="ORF">DRO04_03260</name>
</gene>
<dbReference type="InterPro" id="IPR000597">
    <property type="entry name" value="Ribosomal_uL3"/>
</dbReference>
<evidence type="ECO:0000256" key="4">
    <source>
        <dbReference type="ARBA" id="ARBA00022980"/>
    </source>
</evidence>
<dbReference type="Gene3D" id="4.10.960.10">
    <property type="entry name" value="Ribosomal protein L3, domain 3"/>
    <property type="match status" value="1"/>
</dbReference>
<evidence type="ECO:0000256" key="3">
    <source>
        <dbReference type="ARBA" id="ARBA00022884"/>
    </source>
</evidence>
<dbReference type="GO" id="GO:0019843">
    <property type="term" value="F:rRNA binding"/>
    <property type="evidence" value="ECO:0007669"/>
    <property type="project" value="UniProtKB-KW"/>
</dbReference>
<dbReference type="Pfam" id="PF00297">
    <property type="entry name" value="Ribosomal_L3"/>
    <property type="match status" value="1"/>
</dbReference>